<dbReference type="GO" id="GO:0016757">
    <property type="term" value="F:glycosyltransferase activity"/>
    <property type="evidence" value="ECO:0007669"/>
    <property type="project" value="InterPro"/>
</dbReference>
<dbReference type="PANTHER" id="PTHR12526:SF635">
    <property type="entry name" value="GLYCOSYL TRANSFERASE GROUP 1"/>
    <property type="match status" value="1"/>
</dbReference>
<accession>A0A8J7I3U5</accession>
<gene>
    <name evidence="2" type="ORF">I8752_02645</name>
</gene>
<comment type="caution">
    <text evidence="2">The sequence shown here is derived from an EMBL/GenBank/DDBJ whole genome shotgun (WGS) entry which is preliminary data.</text>
</comment>
<dbReference type="Pfam" id="PF00534">
    <property type="entry name" value="Glycos_transf_1"/>
    <property type="match status" value="1"/>
</dbReference>
<evidence type="ECO:0000313" key="2">
    <source>
        <dbReference type="EMBL" id="MBH8571947.1"/>
    </source>
</evidence>
<dbReference type="AlphaFoldDB" id="A0A8J7I3U5"/>
<keyword evidence="3" id="KW-1185">Reference proteome</keyword>
<reference evidence="2 3" key="1">
    <citation type="journal article" date="2021" name="Int. J. Syst. Evol. Microbiol.">
        <title>Amazonocrinis nigriterrae gen. nov., sp. nov., Atlanticothrix silvestris gen. nov., sp. nov. and Dendronalium phyllosphericum gen. nov., sp. nov., nostocacean cyanobacteria from Brazilian environments.</title>
        <authorList>
            <person name="Alvarenga D.O."/>
            <person name="Andreote A.P.D."/>
            <person name="Branco L.H.Z."/>
            <person name="Delbaje E."/>
            <person name="Cruz R.B."/>
            <person name="Varani A.M."/>
            <person name="Fiore M.F."/>
        </authorList>
    </citation>
    <scope>NUCLEOTIDE SEQUENCE [LARGE SCALE GENOMIC DNA]</scope>
    <source>
        <strain evidence="2 3">CENA369</strain>
    </source>
</reference>
<dbReference type="RefSeq" id="WP_214430783.1">
    <property type="nucleotide sequence ID" value="NZ_CAWPUQ010000284.1"/>
</dbReference>
<dbReference type="SUPFAM" id="SSF53756">
    <property type="entry name" value="UDP-Glycosyltransferase/glycogen phosphorylase"/>
    <property type="match status" value="1"/>
</dbReference>
<dbReference type="CDD" id="cd03801">
    <property type="entry name" value="GT4_PimA-like"/>
    <property type="match status" value="1"/>
</dbReference>
<proteinExistence type="predicted"/>
<name>A0A8J7I3U5_9NOST</name>
<feature type="domain" description="Glycosyl transferase family 1" evidence="1">
    <location>
        <begin position="193"/>
        <end position="346"/>
    </location>
</feature>
<dbReference type="Gene3D" id="3.40.50.2000">
    <property type="entry name" value="Glycogen Phosphorylase B"/>
    <property type="match status" value="2"/>
</dbReference>
<dbReference type="EMBL" id="JAECZA010000005">
    <property type="protein sequence ID" value="MBH8571947.1"/>
    <property type="molecule type" value="Genomic_DNA"/>
</dbReference>
<evidence type="ECO:0000313" key="3">
    <source>
        <dbReference type="Proteomes" id="UP000662314"/>
    </source>
</evidence>
<evidence type="ECO:0000259" key="1">
    <source>
        <dbReference type="Pfam" id="PF00534"/>
    </source>
</evidence>
<dbReference type="PANTHER" id="PTHR12526">
    <property type="entry name" value="GLYCOSYLTRANSFERASE"/>
    <property type="match status" value="1"/>
</dbReference>
<sequence>MNYQLLDRKMICHCSQADIRGGGGIETYIASLVFSQIPGISHRTIADLKNVDQSQFELLHVHDPDMLMDLRLECPAIFTLHNHSSYCPSGTKYLADRGRLCDRPMNFLGCTWGHLIDACGSRRPQNILQDWWNAYHPLEILKKLKIPVIANSDYVRQQVIMSGLSPERVFTLRCGVQSPKSATAPLSWETHQNQRILFAGRIVPYKGIEWLIKALAKTDSQIHLDIAGDGWGKPAMEKLAHQMGLSDRITWHGWCNGDKLEALYQQCFAVVFPSVWPEPAGLVTLEGYARYRAVIASAVGGIPEHMRDGETGILVTPNDIQQLAAAINELASNYQKSRHMGEEGQAWFQKEFTIDVHVQQLEKIYERTIAEFHAQSRK</sequence>
<dbReference type="Proteomes" id="UP000662314">
    <property type="component" value="Unassembled WGS sequence"/>
</dbReference>
<organism evidence="2 3">
    <name type="scientific">Dendronalium phyllosphericum CENA369</name>
    <dbReference type="NCBI Taxonomy" id="1725256"/>
    <lineage>
        <taxon>Bacteria</taxon>
        <taxon>Bacillati</taxon>
        <taxon>Cyanobacteriota</taxon>
        <taxon>Cyanophyceae</taxon>
        <taxon>Nostocales</taxon>
        <taxon>Nostocaceae</taxon>
        <taxon>Dendronalium</taxon>
        <taxon>Dendronalium phyllosphericum</taxon>
    </lineage>
</organism>
<dbReference type="InterPro" id="IPR001296">
    <property type="entry name" value="Glyco_trans_1"/>
</dbReference>
<protein>
    <submittedName>
        <fullName evidence="2">Glycosyltransferase family 4 protein</fullName>
    </submittedName>
</protein>